<dbReference type="Proteomes" id="UP000036681">
    <property type="component" value="Unplaced"/>
</dbReference>
<dbReference type="WBParaSite" id="ALUE_0000749501-mRNA-1">
    <property type="protein sequence ID" value="ALUE_0000749501-mRNA-1"/>
    <property type="gene ID" value="ALUE_0000749501"/>
</dbReference>
<dbReference type="AlphaFoldDB" id="A0A0M3HWH6"/>
<evidence type="ECO:0000313" key="2">
    <source>
        <dbReference type="Proteomes" id="UP000036681"/>
    </source>
</evidence>
<protein>
    <submittedName>
        <fullName evidence="3">DUF1738 domain-containing protein</fullName>
    </submittedName>
</protein>
<reference evidence="3" key="1">
    <citation type="submission" date="2017-02" db="UniProtKB">
        <authorList>
            <consortium name="WormBaseParasite"/>
        </authorList>
    </citation>
    <scope>IDENTIFICATION</scope>
</reference>
<evidence type="ECO:0000256" key="1">
    <source>
        <dbReference type="SAM" id="MobiDB-lite"/>
    </source>
</evidence>
<name>A0A0M3HWH6_ASCLU</name>
<accession>A0A0M3HWH6</accession>
<feature type="region of interest" description="Disordered" evidence="1">
    <location>
        <begin position="1"/>
        <end position="34"/>
    </location>
</feature>
<organism evidence="2 3">
    <name type="scientific">Ascaris lumbricoides</name>
    <name type="common">Giant roundworm</name>
    <dbReference type="NCBI Taxonomy" id="6252"/>
    <lineage>
        <taxon>Eukaryota</taxon>
        <taxon>Metazoa</taxon>
        <taxon>Ecdysozoa</taxon>
        <taxon>Nematoda</taxon>
        <taxon>Chromadorea</taxon>
        <taxon>Rhabditida</taxon>
        <taxon>Spirurina</taxon>
        <taxon>Ascaridomorpha</taxon>
        <taxon>Ascaridoidea</taxon>
        <taxon>Ascarididae</taxon>
        <taxon>Ascaris</taxon>
    </lineage>
</organism>
<keyword evidence="2" id="KW-1185">Reference proteome</keyword>
<sequence length="79" mass="8911">MPSGAPNARHQYANFHQGGSKRWLWNPPDRTKERPETGFCMILTWGAERLRNSSDTGGTAALNNVVRLREQRGVTFNTP</sequence>
<proteinExistence type="predicted"/>
<evidence type="ECO:0000313" key="3">
    <source>
        <dbReference type="WBParaSite" id="ALUE_0000749501-mRNA-1"/>
    </source>
</evidence>